<reference evidence="1 2" key="1">
    <citation type="journal article" date="2021" name="Comput. Struct. Biotechnol. J.">
        <title>De novo genome assembly of the potent medicinal plant Rehmannia glutinosa using nanopore technology.</title>
        <authorList>
            <person name="Ma L."/>
            <person name="Dong C."/>
            <person name="Song C."/>
            <person name="Wang X."/>
            <person name="Zheng X."/>
            <person name="Niu Y."/>
            <person name="Chen S."/>
            <person name="Feng W."/>
        </authorList>
    </citation>
    <scope>NUCLEOTIDE SEQUENCE [LARGE SCALE GENOMIC DNA]</scope>
    <source>
        <strain evidence="1">DH-2019</strain>
    </source>
</reference>
<evidence type="ECO:0000313" key="2">
    <source>
        <dbReference type="Proteomes" id="UP001318860"/>
    </source>
</evidence>
<evidence type="ECO:0000313" key="1">
    <source>
        <dbReference type="EMBL" id="KAK6118024.1"/>
    </source>
</evidence>
<dbReference type="PANTHER" id="PTHR11099:SF0">
    <property type="entry name" value="VACUOLAR PROTEIN SORTING-ASSOCIATED PROTEIN 35"/>
    <property type="match status" value="1"/>
</dbReference>
<dbReference type="InterPro" id="IPR005378">
    <property type="entry name" value="Vps35"/>
</dbReference>
<name>A0ABR0U6B7_REHGL</name>
<dbReference type="EMBL" id="JABTTQ020003365">
    <property type="protein sequence ID" value="KAK6118024.1"/>
    <property type="molecule type" value="Genomic_DNA"/>
</dbReference>
<sequence length="109" mass="12714">MEYLNDETKKMANVIIQNIMNNKTCISTAEKVDALFELIKGLIRDLDEDLRDEVLDEDFKEEQNSVARLIQMLQSDDPEEMLKVIIIFILLTIDRSSNLIIFVTLTRQH</sequence>
<accession>A0ABR0U6B7</accession>
<keyword evidence="2" id="KW-1185">Reference proteome</keyword>
<organism evidence="1 2">
    <name type="scientific">Rehmannia glutinosa</name>
    <name type="common">Chinese foxglove</name>
    <dbReference type="NCBI Taxonomy" id="99300"/>
    <lineage>
        <taxon>Eukaryota</taxon>
        <taxon>Viridiplantae</taxon>
        <taxon>Streptophyta</taxon>
        <taxon>Embryophyta</taxon>
        <taxon>Tracheophyta</taxon>
        <taxon>Spermatophyta</taxon>
        <taxon>Magnoliopsida</taxon>
        <taxon>eudicotyledons</taxon>
        <taxon>Gunneridae</taxon>
        <taxon>Pentapetalae</taxon>
        <taxon>asterids</taxon>
        <taxon>lamiids</taxon>
        <taxon>Lamiales</taxon>
        <taxon>Orobanchaceae</taxon>
        <taxon>Rehmannieae</taxon>
        <taxon>Rehmannia</taxon>
    </lineage>
</organism>
<dbReference type="Pfam" id="PF03635">
    <property type="entry name" value="Vps35"/>
    <property type="match status" value="1"/>
</dbReference>
<dbReference type="PANTHER" id="PTHR11099">
    <property type="entry name" value="VACUOLAR SORTING PROTEIN 35"/>
    <property type="match status" value="1"/>
</dbReference>
<dbReference type="Proteomes" id="UP001318860">
    <property type="component" value="Unassembled WGS sequence"/>
</dbReference>
<proteinExistence type="predicted"/>
<comment type="caution">
    <text evidence="1">The sequence shown here is derived from an EMBL/GenBank/DDBJ whole genome shotgun (WGS) entry which is preliminary data.</text>
</comment>
<protein>
    <submittedName>
        <fullName evidence="1">Uncharacterized protein</fullName>
    </submittedName>
</protein>
<gene>
    <name evidence="1" type="ORF">DH2020_048233</name>
</gene>